<evidence type="ECO:0008006" key="4">
    <source>
        <dbReference type="Google" id="ProtNLM"/>
    </source>
</evidence>
<protein>
    <recommendedName>
        <fullName evidence="4">ATP synthase subunit I</fullName>
    </recommendedName>
</protein>
<gene>
    <name evidence="2" type="ORF">V1633_04360</name>
</gene>
<comment type="caution">
    <text evidence="2">The sequence shown here is derived from an EMBL/GenBank/DDBJ whole genome shotgun (WGS) entry which is preliminary data.</text>
</comment>
<keyword evidence="3" id="KW-1185">Reference proteome</keyword>
<reference evidence="2 3" key="1">
    <citation type="submission" date="2024-01" db="EMBL/GenBank/DDBJ databases">
        <title>Genome insights into Plantactinospora sonchi sp. nov.</title>
        <authorList>
            <person name="Wang L."/>
        </authorList>
    </citation>
    <scope>NUCLEOTIDE SEQUENCE [LARGE SCALE GENOMIC DNA]</scope>
    <source>
        <strain evidence="2 3">NEAU-QY2</strain>
    </source>
</reference>
<organism evidence="2 3">
    <name type="scientific">Plantactinospora sonchi</name>
    <dbReference type="NCBI Taxonomy" id="1544735"/>
    <lineage>
        <taxon>Bacteria</taxon>
        <taxon>Bacillati</taxon>
        <taxon>Actinomycetota</taxon>
        <taxon>Actinomycetes</taxon>
        <taxon>Micromonosporales</taxon>
        <taxon>Micromonosporaceae</taxon>
        <taxon>Plantactinospora</taxon>
    </lineage>
</organism>
<name>A0ABU7RMI9_9ACTN</name>
<dbReference type="Proteomes" id="UP001332243">
    <property type="component" value="Unassembled WGS sequence"/>
</dbReference>
<evidence type="ECO:0000313" key="3">
    <source>
        <dbReference type="Proteomes" id="UP001332243"/>
    </source>
</evidence>
<feature type="transmembrane region" description="Helical" evidence="1">
    <location>
        <begin position="62"/>
        <end position="87"/>
    </location>
</feature>
<sequence length="129" mass="13055">MAHLPTVLAASLALLVLAAVVGAVFAGGVGALGAATGVGVVTFSYLISTLVIAWADSVHPNLVLPFGLGMYVAKFSLLGVVMATVAGSGWAGLRPFCAGVVVGVIAWTGANIWWVTRVHQARLRRATGG</sequence>
<feature type="transmembrane region" description="Helical" evidence="1">
    <location>
        <begin position="32"/>
        <end position="55"/>
    </location>
</feature>
<accession>A0ABU7RMI9</accession>
<keyword evidence="1" id="KW-0472">Membrane</keyword>
<evidence type="ECO:0000313" key="2">
    <source>
        <dbReference type="EMBL" id="MEE6257723.1"/>
    </source>
</evidence>
<proteinExistence type="predicted"/>
<keyword evidence="1" id="KW-0812">Transmembrane</keyword>
<keyword evidence="1" id="KW-1133">Transmembrane helix</keyword>
<feature type="transmembrane region" description="Helical" evidence="1">
    <location>
        <begin position="93"/>
        <end position="115"/>
    </location>
</feature>
<evidence type="ECO:0000256" key="1">
    <source>
        <dbReference type="SAM" id="Phobius"/>
    </source>
</evidence>
<dbReference type="RefSeq" id="WP_331213136.1">
    <property type="nucleotide sequence ID" value="NZ_JAZGQK010000003.1"/>
</dbReference>
<dbReference type="EMBL" id="JAZGQK010000003">
    <property type="protein sequence ID" value="MEE6257723.1"/>
    <property type="molecule type" value="Genomic_DNA"/>
</dbReference>